<feature type="domain" description="4Fe-4S ferredoxin-type" evidence="2">
    <location>
        <begin position="152"/>
        <end position="184"/>
    </location>
</feature>
<dbReference type="OrthoDB" id="8279740at2"/>
<dbReference type="InterPro" id="IPR017896">
    <property type="entry name" value="4Fe4S_Fe-S-bd"/>
</dbReference>
<sequence>MELEAVRHAVAASGLSLRGGFHPSAEDGVPLLKTGAPARTLLLLGNVDDGMWQAFRASPEGRDGGSSHAHPLSDPDLGPLDRWSRRVITGLAEDLGAEPVFPFGGPPYFPFQAWARKSEPVWPSPLGLLVQRDYGLWHAYRGALCFAARIALPPRDDGVSPCLSCSGQPCLSACPVSAFSGQGYDVAACAAHIAGPEGRDCMELGCRARRACPVGSDVRYQPEQAAFHMRAFLSARP</sequence>
<dbReference type="RefSeq" id="WP_142898317.1">
    <property type="nucleotide sequence ID" value="NZ_ML660058.1"/>
</dbReference>
<evidence type="ECO:0000259" key="2">
    <source>
        <dbReference type="PROSITE" id="PS51379"/>
    </source>
</evidence>
<protein>
    <recommendedName>
        <fullName evidence="2">4Fe-4S ferredoxin-type domain-containing protein</fullName>
    </recommendedName>
</protein>
<reference evidence="3 4" key="1">
    <citation type="submission" date="2019-06" db="EMBL/GenBank/DDBJ databases">
        <title>Whole genome sequence for Rhodospirillaceae sp. R148.</title>
        <authorList>
            <person name="Wang G."/>
        </authorList>
    </citation>
    <scope>NUCLEOTIDE SEQUENCE [LARGE SCALE GENOMIC DNA]</scope>
    <source>
        <strain evidence="3 4">R148</strain>
    </source>
</reference>
<evidence type="ECO:0000256" key="1">
    <source>
        <dbReference type="SAM" id="MobiDB-lite"/>
    </source>
</evidence>
<dbReference type="AlphaFoldDB" id="A0A545TKK6"/>
<dbReference type="Proteomes" id="UP000315252">
    <property type="component" value="Unassembled WGS sequence"/>
</dbReference>
<dbReference type="EMBL" id="VHSH01000007">
    <property type="protein sequence ID" value="TQV77728.1"/>
    <property type="molecule type" value="Genomic_DNA"/>
</dbReference>
<gene>
    <name evidence="3" type="ORF">FKG95_19380</name>
</gene>
<name>A0A545TKK6_9PROT</name>
<accession>A0A545TKK6</accession>
<evidence type="ECO:0000313" key="3">
    <source>
        <dbReference type="EMBL" id="TQV77728.1"/>
    </source>
</evidence>
<organism evidence="3 4">
    <name type="scientific">Denitrobaculum tricleocarpae</name>
    <dbReference type="NCBI Taxonomy" id="2591009"/>
    <lineage>
        <taxon>Bacteria</taxon>
        <taxon>Pseudomonadati</taxon>
        <taxon>Pseudomonadota</taxon>
        <taxon>Alphaproteobacteria</taxon>
        <taxon>Rhodospirillales</taxon>
        <taxon>Rhodospirillaceae</taxon>
        <taxon>Denitrobaculum</taxon>
    </lineage>
</organism>
<evidence type="ECO:0000313" key="4">
    <source>
        <dbReference type="Proteomes" id="UP000315252"/>
    </source>
</evidence>
<comment type="caution">
    <text evidence="3">The sequence shown here is derived from an EMBL/GenBank/DDBJ whole genome shotgun (WGS) entry which is preliminary data.</text>
</comment>
<keyword evidence="4" id="KW-1185">Reference proteome</keyword>
<feature type="region of interest" description="Disordered" evidence="1">
    <location>
        <begin position="56"/>
        <end position="77"/>
    </location>
</feature>
<dbReference type="PROSITE" id="PS51379">
    <property type="entry name" value="4FE4S_FER_2"/>
    <property type="match status" value="1"/>
</dbReference>
<proteinExistence type="predicted"/>